<dbReference type="Pfam" id="PF17754">
    <property type="entry name" value="TetR_C_14"/>
    <property type="match status" value="1"/>
</dbReference>
<keyword evidence="2 4" id="KW-0238">DNA-binding</keyword>
<dbReference type="SUPFAM" id="SSF46689">
    <property type="entry name" value="Homeodomain-like"/>
    <property type="match status" value="1"/>
</dbReference>
<reference evidence="6 7" key="1">
    <citation type="submission" date="2019-06" db="EMBL/GenBank/DDBJ databases">
        <authorList>
            <person name="Livingstone P."/>
            <person name="Whitworth D."/>
        </authorList>
    </citation>
    <scope>NUCLEOTIDE SEQUENCE [LARGE SCALE GENOMIC DNA]</scope>
    <source>
        <strain evidence="6 7">AM401</strain>
    </source>
</reference>
<name>A0A540WT57_9BACT</name>
<evidence type="ECO:0000256" key="2">
    <source>
        <dbReference type="ARBA" id="ARBA00023125"/>
    </source>
</evidence>
<keyword evidence="1" id="KW-0805">Transcription regulation</keyword>
<dbReference type="Proteomes" id="UP000315369">
    <property type="component" value="Unassembled WGS sequence"/>
</dbReference>
<dbReference type="PANTHER" id="PTHR30055">
    <property type="entry name" value="HTH-TYPE TRANSCRIPTIONAL REGULATOR RUTR"/>
    <property type="match status" value="1"/>
</dbReference>
<proteinExistence type="predicted"/>
<dbReference type="Gene3D" id="1.10.357.10">
    <property type="entry name" value="Tetracycline Repressor, domain 2"/>
    <property type="match status" value="1"/>
</dbReference>
<gene>
    <name evidence="6" type="ORF">FJV41_30685</name>
</gene>
<dbReference type="RefSeq" id="WP_141646139.1">
    <property type="nucleotide sequence ID" value="NZ_VIFM01000154.1"/>
</dbReference>
<evidence type="ECO:0000256" key="3">
    <source>
        <dbReference type="ARBA" id="ARBA00023163"/>
    </source>
</evidence>
<dbReference type="InterPro" id="IPR009057">
    <property type="entry name" value="Homeodomain-like_sf"/>
</dbReference>
<comment type="caution">
    <text evidence="6">The sequence shown here is derived from an EMBL/GenBank/DDBJ whole genome shotgun (WGS) entry which is preliminary data.</text>
</comment>
<organism evidence="6 7">
    <name type="scientific">Myxococcus llanfairpwllgwyngyllgogerychwyrndrobwllllantysiliogogogochensis</name>
    <dbReference type="NCBI Taxonomy" id="2590453"/>
    <lineage>
        <taxon>Bacteria</taxon>
        <taxon>Pseudomonadati</taxon>
        <taxon>Myxococcota</taxon>
        <taxon>Myxococcia</taxon>
        <taxon>Myxococcales</taxon>
        <taxon>Cystobacterineae</taxon>
        <taxon>Myxococcaceae</taxon>
        <taxon>Myxococcus</taxon>
    </lineage>
</organism>
<feature type="DNA-binding region" description="H-T-H motif" evidence="4">
    <location>
        <begin position="36"/>
        <end position="55"/>
    </location>
</feature>
<dbReference type="OrthoDB" id="9809994at2"/>
<dbReference type="InterPro" id="IPR050109">
    <property type="entry name" value="HTH-type_TetR-like_transc_reg"/>
</dbReference>
<keyword evidence="3" id="KW-0804">Transcription</keyword>
<sequence length="209" mass="22997">MSSELGLRERKKLETRRLLAEVATRLFAERGFDAVTVADIAAAANVSDKTVFNYFPTKEDLVLNGREEHESELLRAVRERSVEEPVLAVVRRHTLAIAERLNALPAERRAAFRKVIQSTPSVHTRIRQMSLQSEEQLAQILAEQTGASAGDPTPRVVASIIGVLTRLAYGVVSGPPGKRKSHAETTESIVNAFELCEQGLAAYGVRTRP</sequence>
<dbReference type="AlphaFoldDB" id="A0A540WT57"/>
<dbReference type="PRINTS" id="PR00455">
    <property type="entry name" value="HTHTETR"/>
</dbReference>
<dbReference type="EMBL" id="VIFM01000154">
    <property type="protein sequence ID" value="TQF12107.1"/>
    <property type="molecule type" value="Genomic_DNA"/>
</dbReference>
<keyword evidence="7" id="KW-1185">Reference proteome</keyword>
<dbReference type="Pfam" id="PF00440">
    <property type="entry name" value="TetR_N"/>
    <property type="match status" value="1"/>
</dbReference>
<dbReference type="PROSITE" id="PS50977">
    <property type="entry name" value="HTH_TETR_2"/>
    <property type="match status" value="1"/>
</dbReference>
<evidence type="ECO:0000256" key="4">
    <source>
        <dbReference type="PROSITE-ProRule" id="PRU00335"/>
    </source>
</evidence>
<evidence type="ECO:0000256" key="1">
    <source>
        <dbReference type="ARBA" id="ARBA00023015"/>
    </source>
</evidence>
<evidence type="ECO:0000313" key="6">
    <source>
        <dbReference type="EMBL" id="TQF12107.1"/>
    </source>
</evidence>
<dbReference type="Gene3D" id="1.10.10.60">
    <property type="entry name" value="Homeodomain-like"/>
    <property type="match status" value="1"/>
</dbReference>
<dbReference type="InterPro" id="IPR041347">
    <property type="entry name" value="MftR_C"/>
</dbReference>
<dbReference type="GO" id="GO:0000976">
    <property type="term" value="F:transcription cis-regulatory region binding"/>
    <property type="evidence" value="ECO:0007669"/>
    <property type="project" value="TreeGrafter"/>
</dbReference>
<evidence type="ECO:0000313" key="7">
    <source>
        <dbReference type="Proteomes" id="UP000315369"/>
    </source>
</evidence>
<dbReference type="PANTHER" id="PTHR30055:SF234">
    <property type="entry name" value="HTH-TYPE TRANSCRIPTIONAL REGULATOR BETI"/>
    <property type="match status" value="1"/>
</dbReference>
<dbReference type="GO" id="GO:0003700">
    <property type="term" value="F:DNA-binding transcription factor activity"/>
    <property type="evidence" value="ECO:0007669"/>
    <property type="project" value="TreeGrafter"/>
</dbReference>
<protein>
    <submittedName>
        <fullName evidence="6">TetR family transcriptional regulator</fullName>
    </submittedName>
</protein>
<evidence type="ECO:0000259" key="5">
    <source>
        <dbReference type="PROSITE" id="PS50977"/>
    </source>
</evidence>
<dbReference type="InterPro" id="IPR001647">
    <property type="entry name" value="HTH_TetR"/>
</dbReference>
<accession>A0A540WT57</accession>
<feature type="domain" description="HTH tetR-type" evidence="5">
    <location>
        <begin position="13"/>
        <end position="73"/>
    </location>
</feature>